<protein>
    <submittedName>
        <fullName evidence="3">Uncharacterized protein</fullName>
    </submittedName>
</protein>
<dbReference type="Proteomes" id="UP000007306">
    <property type="component" value="Chromosome 8"/>
</dbReference>
<evidence type="ECO:0000313" key="3">
    <source>
        <dbReference type="EnsemblPlants" id="ORGLA08G0142900.1"/>
    </source>
</evidence>
<keyword evidence="4" id="KW-1185">Reference proteome</keyword>
<evidence type="ECO:0000256" key="1">
    <source>
        <dbReference type="SAM" id="MobiDB-lite"/>
    </source>
</evidence>
<feature type="compositionally biased region" description="Low complexity" evidence="1">
    <location>
        <begin position="121"/>
        <end position="151"/>
    </location>
</feature>
<feature type="region of interest" description="Disordered" evidence="1">
    <location>
        <begin position="104"/>
        <end position="193"/>
    </location>
</feature>
<keyword evidence="2" id="KW-0732">Signal</keyword>
<feature type="region of interest" description="Disordered" evidence="1">
    <location>
        <begin position="26"/>
        <end position="63"/>
    </location>
</feature>
<evidence type="ECO:0000313" key="4">
    <source>
        <dbReference type="Proteomes" id="UP000007306"/>
    </source>
</evidence>
<reference evidence="3 4" key="2">
    <citation type="submission" date="2018-04" db="EMBL/GenBank/DDBJ databases">
        <title>OglaRS2 (Oryza glaberrima Reference Sequence Version 2).</title>
        <authorList>
            <person name="Zhang J."/>
            <person name="Kudrna D."/>
            <person name="Lee S."/>
            <person name="Talag J."/>
            <person name="Rajasekar S."/>
            <person name="Wing R.A."/>
        </authorList>
    </citation>
    <scope>NUCLEOTIDE SEQUENCE [LARGE SCALE GENOMIC DNA]</scope>
    <source>
        <strain evidence="3 4">cv. IRGC 96717</strain>
    </source>
</reference>
<dbReference type="Gramene" id="ORGLA08G0142900.1">
    <property type="protein sequence ID" value="ORGLA08G0142900.1"/>
    <property type="gene ID" value="ORGLA08G0142900"/>
</dbReference>
<dbReference type="HOGENOM" id="CLU_1410811_0_0_1"/>
<name>I1QJ28_ORYGL</name>
<accession>I1QJ28</accession>
<feature type="signal peptide" evidence="2">
    <location>
        <begin position="1"/>
        <end position="21"/>
    </location>
</feature>
<proteinExistence type="predicted"/>
<dbReference type="EnsemblPlants" id="ORGLA08G0142900.1">
    <property type="protein sequence ID" value="ORGLA08G0142900.1"/>
    <property type="gene ID" value="ORGLA08G0142900"/>
</dbReference>
<organism evidence="3 4">
    <name type="scientific">Oryza glaberrima</name>
    <name type="common">African rice</name>
    <dbReference type="NCBI Taxonomy" id="4538"/>
    <lineage>
        <taxon>Eukaryota</taxon>
        <taxon>Viridiplantae</taxon>
        <taxon>Streptophyta</taxon>
        <taxon>Embryophyta</taxon>
        <taxon>Tracheophyta</taxon>
        <taxon>Spermatophyta</taxon>
        <taxon>Magnoliopsida</taxon>
        <taxon>Liliopsida</taxon>
        <taxon>Poales</taxon>
        <taxon>Poaceae</taxon>
        <taxon>BOP clade</taxon>
        <taxon>Oryzoideae</taxon>
        <taxon>Oryzeae</taxon>
        <taxon>Oryzinae</taxon>
        <taxon>Oryza</taxon>
    </lineage>
</organism>
<dbReference type="STRING" id="4538.I1QJ28"/>
<feature type="compositionally biased region" description="Low complexity" evidence="1">
    <location>
        <begin position="158"/>
        <end position="187"/>
    </location>
</feature>
<reference evidence="3" key="1">
    <citation type="submission" date="2015-06" db="UniProtKB">
        <authorList>
            <consortium name="EnsemblPlants"/>
        </authorList>
    </citation>
    <scope>IDENTIFICATION</scope>
</reference>
<feature type="chain" id="PRO_5003651411" evidence="2">
    <location>
        <begin position="22"/>
        <end position="193"/>
    </location>
</feature>
<sequence length="193" mass="20961">MAFRLSNNVIGALNLVTLLLSAHPRRRDLDGHPRRRRRVRPPPLLAGHRAGGGPHGRLPRGPRRRVLPRHLAALGLPPRHVRPHRRPPRLHRLRLCRHQPWRRRDRLRPRVGSTASGTTPRGCGATWGAARTGTRSGAASPAPTCAGACRTGTRRGRSSSPTTSPRSSPAAASRPRAATSRTAAARGGARRRG</sequence>
<evidence type="ECO:0000256" key="2">
    <source>
        <dbReference type="SAM" id="SignalP"/>
    </source>
</evidence>
<dbReference type="AlphaFoldDB" id="I1QJ28"/>